<evidence type="ECO:0000256" key="1">
    <source>
        <dbReference type="SAM" id="SignalP"/>
    </source>
</evidence>
<dbReference type="Proteomes" id="UP001107558">
    <property type="component" value="Chromosome 2"/>
</dbReference>
<evidence type="ECO:0000313" key="3">
    <source>
        <dbReference type="Proteomes" id="UP001107558"/>
    </source>
</evidence>
<dbReference type="OrthoDB" id="8063106at2759"/>
<feature type="signal peptide" evidence="1">
    <location>
        <begin position="1"/>
        <end position="18"/>
    </location>
</feature>
<evidence type="ECO:0000313" key="2">
    <source>
        <dbReference type="EMBL" id="KAG5676398.1"/>
    </source>
</evidence>
<name>A0A9J6C4C7_POLVA</name>
<accession>A0A9J6C4C7</accession>
<dbReference type="EMBL" id="JADBJN010000002">
    <property type="protein sequence ID" value="KAG5676398.1"/>
    <property type="molecule type" value="Genomic_DNA"/>
</dbReference>
<dbReference type="AlphaFoldDB" id="A0A9J6C4C7"/>
<sequence length="113" mass="12534">MELFPFFLFFSLIAGNHAIGTVRKFPTLPLNANGVWIDPTGGVWRQATDVQSIGTNGMKSEGNISTAAATAQAPQLPLPDYERFATFFMIKNFYPNLLLKNRSENSDTIFGLF</sequence>
<comment type="caution">
    <text evidence="2">The sequence shown here is derived from an EMBL/GenBank/DDBJ whole genome shotgun (WGS) entry which is preliminary data.</text>
</comment>
<evidence type="ECO:0008006" key="4">
    <source>
        <dbReference type="Google" id="ProtNLM"/>
    </source>
</evidence>
<feature type="chain" id="PRO_5039953340" description="Secreted protein" evidence="1">
    <location>
        <begin position="19"/>
        <end position="113"/>
    </location>
</feature>
<protein>
    <recommendedName>
        <fullName evidence="4">Secreted protein</fullName>
    </recommendedName>
</protein>
<keyword evidence="1" id="KW-0732">Signal</keyword>
<reference evidence="2" key="1">
    <citation type="submission" date="2021-03" db="EMBL/GenBank/DDBJ databases">
        <title>Chromosome level genome of the anhydrobiotic midge Polypedilum vanderplanki.</title>
        <authorList>
            <person name="Yoshida Y."/>
            <person name="Kikawada T."/>
            <person name="Gusev O."/>
        </authorList>
    </citation>
    <scope>NUCLEOTIDE SEQUENCE</scope>
    <source>
        <strain evidence="2">NIAS01</strain>
        <tissue evidence="2">Whole body or cell culture</tissue>
    </source>
</reference>
<keyword evidence="3" id="KW-1185">Reference proteome</keyword>
<gene>
    <name evidence="2" type="ORF">PVAND_006237</name>
</gene>
<proteinExistence type="predicted"/>
<organism evidence="2 3">
    <name type="scientific">Polypedilum vanderplanki</name>
    <name type="common">Sleeping chironomid midge</name>
    <dbReference type="NCBI Taxonomy" id="319348"/>
    <lineage>
        <taxon>Eukaryota</taxon>
        <taxon>Metazoa</taxon>
        <taxon>Ecdysozoa</taxon>
        <taxon>Arthropoda</taxon>
        <taxon>Hexapoda</taxon>
        <taxon>Insecta</taxon>
        <taxon>Pterygota</taxon>
        <taxon>Neoptera</taxon>
        <taxon>Endopterygota</taxon>
        <taxon>Diptera</taxon>
        <taxon>Nematocera</taxon>
        <taxon>Chironomoidea</taxon>
        <taxon>Chironomidae</taxon>
        <taxon>Chironominae</taxon>
        <taxon>Polypedilum</taxon>
        <taxon>Polypedilum</taxon>
    </lineage>
</organism>